<dbReference type="GO" id="GO:0003700">
    <property type="term" value="F:DNA-binding transcription factor activity"/>
    <property type="evidence" value="ECO:0007669"/>
    <property type="project" value="TreeGrafter"/>
</dbReference>
<feature type="DNA-binding region" description="H-T-H motif" evidence="4">
    <location>
        <begin position="32"/>
        <end position="51"/>
    </location>
</feature>
<dbReference type="PANTHER" id="PTHR30055">
    <property type="entry name" value="HTH-TYPE TRANSCRIPTIONAL REGULATOR RUTR"/>
    <property type="match status" value="1"/>
</dbReference>
<dbReference type="InterPro" id="IPR039536">
    <property type="entry name" value="TetR_C_Proteobacteria"/>
</dbReference>
<organism evidence="6 7">
    <name type="scientific">Sulfuricella denitrificans (strain DSM 22764 / NBRC 105220 / skB26)</name>
    <dbReference type="NCBI Taxonomy" id="1163617"/>
    <lineage>
        <taxon>Bacteria</taxon>
        <taxon>Pseudomonadati</taxon>
        <taxon>Pseudomonadota</taxon>
        <taxon>Betaproteobacteria</taxon>
        <taxon>Nitrosomonadales</taxon>
        <taxon>Sulfuricellaceae</taxon>
        <taxon>Sulfuricella</taxon>
    </lineage>
</organism>
<dbReference type="OrthoDB" id="116240at2"/>
<dbReference type="Pfam" id="PF00440">
    <property type="entry name" value="TetR_N"/>
    <property type="match status" value="1"/>
</dbReference>
<dbReference type="KEGG" id="sdr:SCD_n01684"/>
<evidence type="ECO:0000256" key="1">
    <source>
        <dbReference type="ARBA" id="ARBA00023015"/>
    </source>
</evidence>
<dbReference type="Pfam" id="PF14246">
    <property type="entry name" value="TetR_C_7"/>
    <property type="match status" value="1"/>
</dbReference>
<accession>S6AAA2</accession>
<evidence type="ECO:0000256" key="3">
    <source>
        <dbReference type="ARBA" id="ARBA00023163"/>
    </source>
</evidence>
<dbReference type="InterPro" id="IPR036271">
    <property type="entry name" value="Tet_transcr_reg_TetR-rel_C_sf"/>
</dbReference>
<dbReference type="eggNOG" id="COG1309">
    <property type="taxonomic scope" value="Bacteria"/>
</dbReference>
<dbReference type="SUPFAM" id="SSF48498">
    <property type="entry name" value="Tetracyclin repressor-like, C-terminal domain"/>
    <property type="match status" value="1"/>
</dbReference>
<evidence type="ECO:0000256" key="4">
    <source>
        <dbReference type="PROSITE-ProRule" id="PRU00335"/>
    </source>
</evidence>
<dbReference type="RefSeq" id="WP_009205538.1">
    <property type="nucleotide sequence ID" value="NC_022357.1"/>
</dbReference>
<dbReference type="STRING" id="1163617.SCD_n01684"/>
<reference evidence="6 7" key="1">
    <citation type="journal article" date="2012" name="Appl. Environ. Microbiol.">
        <title>Draft genome sequence of a psychrotolerant sulfur-oxidizing bacterium, Sulfuricella denitrificans skB26, and proteomic insights into cold adaptation.</title>
        <authorList>
            <person name="Watanabe T."/>
            <person name="Kojima H."/>
            <person name="Fukui M."/>
        </authorList>
    </citation>
    <scope>NUCLEOTIDE SEQUENCE [LARGE SCALE GENOMIC DNA]</scope>
    <source>
        <strain evidence="7">skB26</strain>
    </source>
</reference>
<gene>
    <name evidence="6" type="ORF">SCD_n01684</name>
</gene>
<dbReference type="EMBL" id="AP013066">
    <property type="protein sequence ID" value="BAN35505.1"/>
    <property type="molecule type" value="Genomic_DNA"/>
</dbReference>
<dbReference type="AlphaFoldDB" id="S6AAA2"/>
<dbReference type="PRINTS" id="PR00455">
    <property type="entry name" value="HTHTETR"/>
</dbReference>
<dbReference type="HOGENOM" id="CLU_069356_27_0_4"/>
<dbReference type="InterPro" id="IPR050109">
    <property type="entry name" value="HTH-type_TetR-like_transc_reg"/>
</dbReference>
<dbReference type="InterPro" id="IPR009057">
    <property type="entry name" value="Homeodomain-like_sf"/>
</dbReference>
<proteinExistence type="predicted"/>
<feature type="domain" description="HTH tetR-type" evidence="5">
    <location>
        <begin position="10"/>
        <end position="69"/>
    </location>
</feature>
<keyword evidence="2 4" id="KW-0238">DNA-binding</keyword>
<dbReference type="Proteomes" id="UP000015559">
    <property type="component" value="Chromosome"/>
</dbReference>
<keyword evidence="1" id="KW-0805">Transcription regulation</keyword>
<dbReference type="SUPFAM" id="SSF46689">
    <property type="entry name" value="Homeodomain-like"/>
    <property type="match status" value="1"/>
</dbReference>
<evidence type="ECO:0000313" key="6">
    <source>
        <dbReference type="EMBL" id="BAN35505.1"/>
    </source>
</evidence>
<dbReference type="Gene3D" id="1.10.10.60">
    <property type="entry name" value="Homeodomain-like"/>
    <property type="match status" value="1"/>
</dbReference>
<dbReference type="GO" id="GO:0000976">
    <property type="term" value="F:transcription cis-regulatory region binding"/>
    <property type="evidence" value="ECO:0007669"/>
    <property type="project" value="TreeGrafter"/>
</dbReference>
<dbReference type="PANTHER" id="PTHR30055:SF146">
    <property type="entry name" value="HTH-TYPE TRANSCRIPTIONAL DUAL REGULATOR CECR"/>
    <property type="match status" value="1"/>
</dbReference>
<evidence type="ECO:0000313" key="7">
    <source>
        <dbReference type="Proteomes" id="UP000015559"/>
    </source>
</evidence>
<evidence type="ECO:0000256" key="2">
    <source>
        <dbReference type="ARBA" id="ARBA00023125"/>
    </source>
</evidence>
<dbReference type="FunFam" id="1.10.10.60:FF:000141">
    <property type="entry name" value="TetR family transcriptional regulator"/>
    <property type="match status" value="1"/>
</dbReference>
<name>S6AAA2_SULDS</name>
<dbReference type="Gene3D" id="1.10.357.10">
    <property type="entry name" value="Tetracycline Repressor, domain 2"/>
    <property type="match status" value="1"/>
</dbReference>
<evidence type="ECO:0000259" key="5">
    <source>
        <dbReference type="PROSITE" id="PS50977"/>
    </source>
</evidence>
<keyword evidence="3" id="KW-0804">Transcription</keyword>
<sequence>MGHPAESAITETRNRLIQAAREAFMEEGYRASVDSIASRAGVAKQTLYNHFPSKDELFSESAGQVSDAIVVSLDGQTDDVRATLIRFGTTFRQKVLGAEGLAMFRTLMAEAVRFPTLAQAFFAKGPEQTTARLANFLGRAMAASQLRQDDPRFAAEMLIGMLKNIEHFRHISGNTELSEPHEKARIEQITDCFLRAYAPNH</sequence>
<dbReference type="InterPro" id="IPR001647">
    <property type="entry name" value="HTH_TetR"/>
</dbReference>
<dbReference type="PROSITE" id="PS50977">
    <property type="entry name" value="HTH_TETR_2"/>
    <property type="match status" value="1"/>
</dbReference>
<keyword evidence="7" id="KW-1185">Reference proteome</keyword>
<protein>
    <submittedName>
        <fullName evidence="6">Putative TetR-type transcriptional regulator</fullName>
    </submittedName>
</protein>